<evidence type="ECO:0000313" key="3">
    <source>
        <dbReference type="Proteomes" id="UP000501452"/>
    </source>
</evidence>
<organism evidence="2 3">
    <name type="scientific">Rubrobacter tropicus</name>
    <dbReference type="NCBI Taxonomy" id="2653851"/>
    <lineage>
        <taxon>Bacteria</taxon>
        <taxon>Bacillati</taxon>
        <taxon>Actinomycetota</taxon>
        <taxon>Rubrobacteria</taxon>
        <taxon>Rubrobacterales</taxon>
        <taxon>Rubrobacteraceae</taxon>
        <taxon>Rubrobacter</taxon>
    </lineage>
</organism>
<dbReference type="KEGG" id="rub:GBA63_15245"/>
<dbReference type="Gene3D" id="3.30.750.24">
    <property type="entry name" value="STAS domain"/>
    <property type="match status" value="1"/>
</dbReference>
<dbReference type="PANTHER" id="PTHR33495:SF6">
    <property type="entry name" value="ANTI-SIGMA FACTOR ANTAGONIST"/>
    <property type="match status" value="1"/>
</dbReference>
<name>A0A6G8QBN6_9ACTN</name>
<dbReference type="AlphaFoldDB" id="A0A6G8QBN6"/>
<dbReference type="PANTHER" id="PTHR33495">
    <property type="entry name" value="ANTI-SIGMA FACTOR ANTAGONIST TM_1081-RELATED-RELATED"/>
    <property type="match status" value="1"/>
</dbReference>
<dbReference type="RefSeq" id="WP_166177488.1">
    <property type="nucleotide sequence ID" value="NZ_CP045119.1"/>
</dbReference>
<gene>
    <name evidence="2" type="ORF">GBA63_15245</name>
</gene>
<feature type="domain" description="STAS" evidence="1">
    <location>
        <begin position="6"/>
        <end position="115"/>
    </location>
</feature>
<reference evidence="2 3" key="1">
    <citation type="submission" date="2019-10" db="EMBL/GenBank/DDBJ databases">
        <title>Rubrobacter sp nov SCSIO 52090 isolated from a deep-sea sediment in the South China Sea.</title>
        <authorList>
            <person name="Chen R.W."/>
        </authorList>
    </citation>
    <scope>NUCLEOTIDE SEQUENCE [LARGE SCALE GENOMIC DNA]</scope>
    <source>
        <strain evidence="2 3">SCSIO 52909</strain>
    </source>
</reference>
<dbReference type="CDD" id="cd07043">
    <property type="entry name" value="STAS_anti-anti-sigma_factors"/>
    <property type="match status" value="1"/>
</dbReference>
<dbReference type="EMBL" id="CP045119">
    <property type="protein sequence ID" value="QIN83841.1"/>
    <property type="molecule type" value="Genomic_DNA"/>
</dbReference>
<evidence type="ECO:0000313" key="2">
    <source>
        <dbReference type="EMBL" id="QIN83841.1"/>
    </source>
</evidence>
<evidence type="ECO:0000259" key="1">
    <source>
        <dbReference type="PROSITE" id="PS50801"/>
    </source>
</evidence>
<proteinExistence type="predicted"/>
<dbReference type="InterPro" id="IPR002645">
    <property type="entry name" value="STAS_dom"/>
</dbReference>
<dbReference type="Pfam" id="PF01740">
    <property type="entry name" value="STAS"/>
    <property type="match status" value="1"/>
</dbReference>
<dbReference type="Proteomes" id="UP000501452">
    <property type="component" value="Chromosome"/>
</dbReference>
<dbReference type="GO" id="GO:0043856">
    <property type="term" value="F:anti-sigma factor antagonist activity"/>
    <property type="evidence" value="ECO:0007669"/>
    <property type="project" value="TreeGrafter"/>
</dbReference>
<sequence>MAVKHFEAEVRREPRGAVLDLRGEIDGFAQETLDAAYAEAEKDNPGAIFLNFEEVDYINSTGIALIVGLLASARAAKRALSAYGLSEHYVEIFNITRLSDFMGVFPDEESAIGAFSHQQSAISQNQEAES</sequence>
<dbReference type="PROSITE" id="PS50801">
    <property type="entry name" value="STAS"/>
    <property type="match status" value="1"/>
</dbReference>
<keyword evidence="3" id="KW-1185">Reference proteome</keyword>
<dbReference type="SUPFAM" id="SSF52091">
    <property type="entry name" value="SpoIIaa-like"/>
    <property type="match status" value="1"/>
</dbReference>
<dbReference type="InterPro" id="IPR036513">
    <property type="entry name" value="STAS_dom_sf"/>
</dbReference>
<accession>A0A6G8QBN6</accession>
<protein>
    <submittedName>
        <fullName evidence="2">STAS domain-containing protein</fullName>
    </submittedName>
</protein>